<dbReference type="AlphaFoldDB" id="A0AAJ0FY14"/>
<evidence type="ECO:0000259" key="3">
    <source>
        <dbReference type="Pfam" id="PF17763"/>
    </source>
</evidence>
<evidence type="ECO:0000256" key="1">
    <source>
        <dbReference type="ARBA" id="ARBA00012920"/>
    </source>
</evidence>
<protein>
    <recommendedName>
        <fullName evidence="1">asparaginase</fullName>
        <ecNumber evidence="1">3.5.1.1</ecNumber>
    </recommendedName>
</protein>
<dbReference type="InterPro" id="IPR006034">
    <property type="entry name" value="Asparaginase/glutaminase-like"/>
</dbReference>
<evidence type="ECO:0000313" key="4">
    <source>
        <dbReference type="EMBL" id="KAK2593130.1"/>
    </source>
</evidence>
<dbReference type="SMART" id="SM00870">
    <property type="entry name" value="Asparaginase"/>
    <property type="match status" value="1"/>
</dbReference>
<dbReference type="EMBL" id="JASWJB010000227">
    <property type="protein sequence ID" value="KAK2593130.1"/>
    <property type="molecule type" value="Genomic_DNA"/>
</dbReference>
<proteinExistence type="predicted"/>
<sequence>MATKHILWLQLGGTIAAKARPGSAGGAYITPSSVHGQGEKVIIDPPEGVKNVLKTVCTWESQELASIGSPDIMMKDINGVAHKVKMEMEGNTYYAGCVITLGSDTMGEFGTALDLLLGDGVSKPVVLTCSMRIMDALSSDAHRNLIDAFRVAASSCSKDRGPLLVSNTDIFPAFWAVKADANQVNAFSGGPTGPIGRIDDNTVTYFQSASRRDYTSMPQHVDASFPKVEIIYGHMGLSPAVFEAATKVAQGIVLCGMGAGCWTAEGGKAIIEFAKQEPKYPIVVSFRSVTGFVGLEPLYGLGDSFIRAGYLNPEKAAVILQIAMVQPWTIAHLKKVFHHTPA</sequence>
<dbReference type="Proteomes" id="UP001251528">
    <property type="component" value="Unassembled WGS sequence"/>
</dbReference>
<dbReference type="GO" id="GO:0009066">
    <property type="term" value="P:aspartate family amino acid metabolic process"/>
    <property type="evidence" value="ECO:0007669"/>
    <property type="project" value="UniProtKB-ARBA"/>
</dbReference>
<dbReference type="InterPro" id="IPR037152">
    <property type="entry name" value="L-asparaginase_N_sf"/>
</dbReference>
<organism evidence="4 5">
    <name type="scientific">Conoideocrella luteorostrata</name>
    <dbReference type="NCBI Taxonomy" id="1105319"/>
    <lineage>
        <taxon>Eukaryota</taxon>
        <taxon>Fungi</taxon>
        <taxon>Dikarya</taxon>
        <taxon>Ascomycota</taxon>
        <taxon>Pezizomycotina</taxon>
        <taxon>Sordariomycetes</taxon>
        <taxon>Hypocreomycetidae</taxon>
        <taxon>Hypocreales</taxon>
        <taxon>Clavicipitaceae</taxon>
        <taxon>Conoideocrella</taxon>
    </lineage>
</organism>
<dbReference type="InterPro" id="IPR027474">
    <property type="entry name" value="L-asparaginase_N"/>
</dbReference>
<dbReference type="Pfam" id="PF17763">
    <property type="entry name" value="Asparaginase_C"/>
    <property type="match status" value="1"/>
</dbReference>
<dbReference type="SUPFAM" id="SSF53774">
    <property type="entry name" value="Glutaminase/Asparaginase"/>
    <property type="match status" value="1"/>
</dbReference>
<dbReference type="Gene3D" id="3.40.50.1170">
    <property type="entry name" value="L-asparaginase, N-terminal domain"/>
    <property type="match status" value="1"/>
</dbReference>
<dbReference type="PIRSF" id="PIRSF500176">
    <property type="entry name" value="L_ASNase"/>
    <property type="match status" value="1"/>
</dbReference>
<dbReference type="InterPro" id="IPR027473">
    <property type="entry name" value="L-asparaginase_C"/>
</dbReference>
<dbReference type="InterPro" id="IPR040919">
    <property type="entry name" value="Asparaginase_C"/>
</dbReference>
<feature type="domain" description="Asparaginase/glutaminase C-terminal" evidence="3">
    <location>
        <begin position="227"/>
        <end position="337"/>
    </location>
</feature>
<dbReference type="EC" id="3.5.1.1" evidence="1"/>
<name>A0AAJ0FY14_9HYPO</name>
<dbReference type="Pfam" id="PF00710">
    <property type="entry name" value="Asparaginase"/>
    <property type="match status" value="1"/>
</dbReference>
<dbReference type="InterPro" id="IPR036152">
    <property type="entry name" value="Asp/glu_Ase-like_sf"/>
</dbReference>
<dbReference type="GO" id="GO:0004067">
    <property type="term" value="F:asparaginase activity"/>
    <property type="evidence" value="ECO:0007669"/>
    <property type="project" value="UniProtKB-UniRule"/>
</dbReference>
<dbReference type="PIRSF" id="PIRSF001220">
    <property type="entry name" value="L-ASNase_gatD"/>
    <property type="match status" value="1"/>
</dbReference>
<dbReference type="PANTHER" id="PTHR11707:SF28">
    <property type="entry name" value="60 KDA LYSOPHOSPHOLIPASE"/>
    <property type="match status" value="1"/>
</dbReference>
<dbReference type="PANTHER" id="PTHR11707">
    <property type="entry name" value="L-ASPARAGINASE"/>
    <property type="match status" value="1"/>
</dbReference>
<evidence type="ECO:0000259" key="2">
    <source>
        <dbReference type="Pfam" id="PF00710"/>
    </source>
</evidence>
<gene>
    <name evidence="4" type="ORF">QQS21_009179</name>
</gene>
<dbReference type="Gene3D" id="3.40.50.40">
    <property type="match status" value="1"/>
</dbReference>
<evidence type="ECO:0000313" key="5">
    <source>
        <dbReference type="Proteomes" id="UP001251528"/>
    </source>
</evidence>
<comment type="caution">
    <text evidence="4">The sequence shown here is derived from an EMBL/GenBank/DDBJ whole genome shotgun (WGS) entry which is preliminary data.</text>
</comment>
<dbReference type="PROSITE" id="PS51732">
    <property type="entry name" value="ASN_GLN_ASE_3"/>
    <property type="match status" value="1"/>
</dbReference>
<feature type="domain" description="L-asparaginase N-terminal" evidence="2">
    <location>
        <begin position="6"/>
        <end position="209"/>
    </location>
</feature>
<keyword evidence="5" id="KW-1185">Reference proteome</keyword>
<accession>A0AAJ0FY14</accession>
<reference evidence="4" key="1">
    <citation type="submission" date="2023-06" db="EMBL/GenBank/DDBJ databases">
        <title>Conoideocrella luteorostrata (Hypocreales: Clavicipitaceae), a potential biocontrol fungus for elongate hemlock scale in United States Christmas tree production areas.</title>
        <authorList>
            <person name="Barrett H."/>
            <person name="Lovett B."/>
            <person name="Macias A.M."/>
            <person name="Stajich J.E."/>
            <person name="Kasson M.T."/>
        </authorList>
    </citation>
    <scope>NUCLEOTIDE SEQUENCE</scope>
    <source>
        <strain evidence="4">ARSEF 14590</strain>
    </source>
</reference>